<dbReference type="Gene3D" id="3.90.190.10">
    <property type="entry name" value="Protein tyrosine phosphatase superfamily"/>
    <property type="match status" value="1"/>
</dbReference>
<organism evidence="2 3">
    <name type="scientific">Paraglomus occultum</name>
    <dbReference type="NCBI Taxonomy" id="144539"/>
    <lineage>
        <taxon>Eukaryota</taxon>
        <taxon>Fungi</taxon>
        <taxon>Fungi incertae sedis</taxon>
        <taxon>Mucoromycota</taxon>
        <taxon>Glomeromycotina</taxon>
        <taxon>Glomeromycetes</taxon>
        <taxon>Paraglomerales</taxon>
        <taxon>Paraglomeraceae</taxon>
        <taxon>Paraglomus</taxon>
    </lineage>
</organism>
<dbReference type="PANTHER" id="PTHR31811:SF0">
    <property type="entry name" value="TRNA A64-2'-O-RIBOSYLPHOSPHATE TRANSFERASE"/>
    <property type="match status" value="1"/>
</dbReference>
<dbReference type="AlphaFoldDB" id="A0A9N9HH99"/>
<evidence type="ECO:0000313" key="2">
    <source>
        <dbReference type="EMBL" id="CAG8675455.1"/>
    </source>
</evidence>
<feature type="non-terminal residue" evidence="2">
    <location>
        <position position="1"/>
    </location>
</feature>
<dbReference type="GO" id="GO:0005737">
    <property type="term" value="C:cytoplasm"/>
    <property type="evidence" value="ECO:0007669"/>
    <property type="project" value="TreeGrafter"/>
</dbReference>
<name>A0A9N9HH99_9GLOM</name>
<reference evidence="2" key="1">
    <citation type="submission" date="2021-06" db="EMBL/GenBank/DDBJ databases">
        <authorList>
            <person name="Kallberg Y."/>
            <person name="Tangrot J."/>
            <person name="Rosling A."/>
        </authorList>
    </citation>
    <scope>NUCLEOTIDE SEQUENCE</scope>
    <source>
        <strain evidence="2">IA702</strain>
    </source>
</reference>
<comment type="caution">
    <text evidence="2">The sequence shown here is derived from an EMBL/GenBank/DDBJ whole genome shotgun (WGS) entry which is preliminary data.</text>
</comment>
<protein>
    <submittedName>
        <fullName evidence="2">8632_t:CDS:1</fullName>
    </submittedName>
</protein>
<dbReference type="GO" id="GO:0043399">
    <property type="term" value="F:tRNA adenosine(64)-2'-O-ribosylphosphate transferase activity"/>
    <property type="evidence" value="ECO:0007669"/>
    <property type="project" value="InterPro"/>
</dbReference>
<dbReference type="OrthoDB" id="45256at2759"/>
<sequence length="132" mass="15092">DIIDAQSRMEQSLHLYMNDIFPDSYHFIGNTNIAIGNRMSGCPPACWKHFDYIINCTPQEFGECSSRKNYLLLPIPEGKKGQHILYDMLPVAIDFLNEPLRERKKILIHCSQGVDRSVGIALGVIVTYYDDE</sequence>
<accession>A0A9N9HH99</accession>
<dbReference type="InterPro" id="IPR007306">
    <property type="entry name" value="Rit1"/>
</dbReference>
<keyword evidence="3" id="KW-1185">Reference proteome</keyword>
<dbReference type="InterPro" id="IPR033421">
    <property type="entry name" value="Rit1_DUSP-like"/>
</dbReference>
<dbReference type="InterPro" id="IPR029021">
    <property type="entry name" value="Prot-tyrosine_phosphatase-like"/>
</dbReference>
<evidence type="ECO:0000259" key="1">
    <source>
        <dbReference type="Pfam" id="PF04179"/>
    </source>
</evidence>
<dbReference type="SUPFAM" id="SSF52799">
    <property type="entry name" value="(Phosphotyrosine protein) phosphatases II"/>
    <property type="match status" value="1"/>
</dbReference>
<gene>
    <name evidence="2" type="ORF">POCULU_LOCUS11207</name>
</gene>
<dbReference type="EMBL" id="CAJVPJ010007412">
    <property type="protein sequence ID" value="CAG8675455.1"/>
    <property type="molecule type" value="Genomic_DNA"/>
</dbReference>
<dbReference type="PANTHER" id="PTHR31811">
    <property type="entry name" value="TRNA A64-2'-O-RIBOSYLPHOSPHATE TRANSFERASE"/>
    <property type="match status" value="1"/>
</dbReference>
<dbReference type="GO" id="GO:0019988">
    <property type="term" value="P:charged-tRNA amino acid modification"/>
    <property type="evidence" value="ECO:0007669"/>
    <property type="project" value="InterPro"/>
</dbReference>
<evidence type="ECO:0000313" key="3">
    <source>
        <dbReference type="Proteomes" id="UP000789572"/>
    </source>
</evidence>
<proteinExistence type="predicted"/>
<dbReference type="Proteomes" id="UP000789572">
    <property type="component" value="Unassembled WGS sequence"/>
</dbReference>
<dbReference type="Pfam" id="PF04179">
    <property type="entry name" value="Init_tRNA_PT"/>
    <property type="match status" value="1"/>
</dbReference>
<feature type="domain" description="Rit1 DUSP-like" evidence="1">
    <location>
        <begin position="69"/>
        <end position="132"/>
    </location>
</feature>
<feature type="non-terminal residue" evidence="2">
    <location>
        <position position="132"/>
    </location>
</feature>